<comment type="caution">
    <text evidence="10">The sequence shown here is derived from an EMBL/GenBank/DDBJ whole genome shotgun (WGS) entry which is preliminary data.</text>
</comment>
<dbReference type="InterPro" id="IPR017452">
    <property type="entry name" value="GPCR_Rhodpsn_7TM"/>
</dbReference>
<keyword evidence="7" id="KW-0807">Transducer</keyword>
<dbReference type="PRINTS" id="PR00237">
    <property type="entry name" value="GPCRRHODOPSN"/>
</dbReference>
<sequence>MASWYRQEDVHPYETVELIVSGIIPIILIVIGTFGNLISIVILLNQQNRGTSTNIYLIFLCLMDTISLYQWNLNHVMYTFTNGTKQIWGQSVFLCRLGQFFAFYTLHTSAMFLTFVQLDRACLLRSRWYKRKIAQPRIALILCAIILIVLFILNGFLFGLGFEYSIYNNSTGMDETLIACYYSLNQQLNDFFRFQYAWIHLVVMYILPFAVIIVCTLLIMKKLIVKQTFTNNQLAINAQRNRRISLMLLFMCLAYVVCTLPNRLCFSLFENQIVGYDYTDTIFLATNTLMYTRNALNAFFLYISVYGFRRDVRQLILTYWGKLTNKGDLHENNGNQHVGTMATLREPVRRTITTTPIKKTSQL</sequence>
<name>A0A814JYV6_9BILA</name>
<feature type="transmembrane region" description="Helical" evidence="8">
    <location>
        <begin position="20"/>
        <end position="43"/>
    </location>
</feature>
<evidence type="ECO:0000259" key="9">
    <source>
        <dbReference type="PROSITE" id="PS50262"/>
    </source>
</evidence>
<dbReference type="EMBL" id="CAJNOL010001103">
    <property type="protein sequence ID" value="CAF1288320.1"/>
    <property type="molecule type" value="Genomic_DNA"/>
</dbReference>
<keyword evidence="3 8" id="KW-1133">Transmembrane helix</keyword>
<dbReference type="GO" id="GO:0004930">
    <property type="term" value="F:G protein-coupled receptor activity"/>
    <property type="evidence" value="ECO:0007669"/>
    <property type="project" value="UniProtKB-KW"/>
</dbReference>
<dbReference type="PANTHER" id="PTHR24243">
    <property type="entry name" value="G-PROTEIN COUPLED RECEPTOR"/>
    <property type="match status" value="1"/>
</dbReference>
<evidence type="ECO:0000256" key="3">
    <source>
        <dbReference type="ARBA" id="ARBA00022989"/>
    </source>
</evidence>
<feature type="domain" description="G-protein coupled receptors family 1 profile" evidence="9">
    <location>
        <begin position="35"/>
        <end position="301"/>
    </location>
</feature>
<feature type="transmembrane region" description="Helical" evidence="8">
    <location>
        <begin position="289"/>
        <end position="308"/>
    </location>
</feature>
<dbReference type="PANTHER" id="PTHR24243:SF230">
    <property type="entry name" value="G-PROTEIN COUPLED RECEPTORS FAMILY 1 PROFILE DOMAIN-CONTAINING PROTEIN"/>
    <property type="match status" value="1"/>
</dbReference>
<evidence type="ECO:0000256" key="6">
    <source>
        <dbReference type="ARBA" id="ARBA00023170"/>
    </source>
</evidence>
<comment type="subcellular location">
    <subcellularLocation>
        <location evidence="1">Membrane</location>
        <topology evidence="1">Multi-pass membrane protein</topology>
    </subcellularLocation>
</comment>
<evidence type="ECO:0000256" key="7">
    <source>
        <dbReference type="ARBA" id="ARBA00023224"/>
    </source>
</evidence>
<feature type="transmembrane region" description="Helical" evidence="8">
    <location>
        <begin position="55"/>
        <end position="71"/>
    </location>
</feature>
<dbReference type="Proteomes" id="UP000663836">
    <property type="component" value="Unassembled WGS sequence"/>
</dbReference>
<dbReference type="EMBL" id="CAJOBD010000341">
    <property type="protein sequence ID" value="CAF3649029.1"/>
    <property type="molecule type" value="Genomic_DNA"/>
</dbReference>
<proteinExistence type="predicted"/>
<dbReference type="EMBL" id="CAJOAX010000108">
    <property type="protein sequence ID" value="CAF3511218.1"/>
    <property type="molecule type" value="Genomic_DNA"/>
</dbReference>
<evidence type="ECO:0000256" key="1">
    <source>
        <dbReference type="ARBA" id="ARBA00004141"/>
    </source>
</evidence>
<dbReference type="Proteomes" id="UP000663823">
    <property type="component" value="Unassembled WGS sequence"/>
</dbReference>
<dbReference type="Pfam" id="PF00001">
    <property type="entry name" value="7tm_1"/>
    <property type="match status" value="1"/>
</dbReference>
<reference evidence="10" key="1">
    <citation type="submission" date="2021-02" db="EMBL/GenBank/DDBJ databases">
        <authorList>
            <person name="Nowell W R."/>
        </authorList>
    </citation>
    <scope>NUCLEOTIDE SEQUENCE</scope>
</reference>
<keyword evidence="2 8" id="KW-0812">Transmembrane</keyword>
<evidence type="ECO:0000313" key="16">
    <source>
        <dbReference type="Proteomes" id="UP000663870"/>
    </source>
</evidence>
<dbReference type="InterPro" id="IPR000276">
    <property type="entry name" value="GPCR_Rhodpsn"/>
</dbReference>
<keyword evidence="6" id="KW-0675">Receptor</keyword>
<evidence type="ECO:0000256" key="4">
    <source>
        <dbReference type="ARBA" id="ARBA00023040"/>
    </source>
</evidence>
<evidence type="ECO:0000313" key="10">
    <source>
        <dbReference type="EMBL" id="CAF1043912.1"/>
    </source>
</evidence>
<keyword evidence="16" id="KW-1185">Reference proteome</keyword>
<evidence type="ECO:0000313" key="11">
    <source>
        <dbReference type="EMBL" id="CAF1091726.1"/>
    </source>
</evidence>
<keyword evidence="4" id="KW-0297">G-protein coupled receptor</keyword>
<protein>
    <recommendedName>
        <fullName evidence="9">G-protein coupled receptors family 1 profile domain-containing protein</fullName>
    </recommendedName>
</protein>
<accession>A0A814JYV6</accession>
<keyword evidence="5 8" id="KW-0472">Membrane</keyword>
<dbReference type="Proteomes" id="UP000663870">
    <property type="component" value="Unassembled WGS sequence"/>
</dbReference>
<dbReference type="AlphaFoldDB" id="A0A814JYV6"/>
<dbReference type="PROSITE" id="PS50262">
    <property type="entry name" value="G_PROTEIN_RECEP_F1_2"/>
    <property type="match status" value="1"/>
</dbReference>
<feature type="transmembrane region" description="Helical" evidence="8">
    <location>
        <begin position="138"/>
        <end position="162"/>
    </location>
</feature>
<evidence type="ECO:0000313" key="13">
    <source>
        <dbReference type="EMBL" id="CAF1288320.1"/>
    </source>
</evidence>
<feature type="transmembrane region" description="Helical" evidence="8">
    <location>
        <begin position="197"/>
        <end position="219"/>
    </location>
</feature>
<feature type="transmembrane region" description="Helical" evidence="8">
    <location>
        <begin position="246"/>
        <end position="269"/>
    </location>
</feature>
<evidence type="ECO:0000313" key="12">
    <source>
        <dbReference type="EMBL" id="CAF1235602.1"/>
    </source>
</evidence>
<organism evidence="10 17">
    <name type="scientific">Rotaria sordida</name>
    <dbReference type="NCBI Taxonomy" id="392033"/>
    <lineage>
        <taxon>Eukaryota</taxon>
        <taxon>Metazoa</taxon>
        <taxon>Spiralia</taxon>
        <taxon>Gnathifera</taxon>
        <taxon>Rotifera</taxon>
        <taxon>Eurotatoria</taxon>
        <taxon>Bdelloidea</taxon>
        <taxon>Philodinida</taxon>
        <taxon>Philodinidae</taxon>
        <taxon>Rotaria</taxon>
    </lineage>
</organism>
<gene>
    <name evidence="15" type="ORF">JBS370_LOCUS6244</name>
    <name evidence="13" type="ORF">JXQ802_LOCUS28860</name>
    <name evidence="14" type="ORF">OTI717_LOCUS2271</name>
    <name evidence="11" type="ORF">PYM288_LOCUS19212</name>
    <name evidence="10" type="ORF">RFH988_LOCUS16366</name>
    <name evidence="12" type="ORF">ZHD862_LOCUS24601</name>
</gene>
<dbReference type="Proteomes" id="UP000663864">
    <property type="component" value="Unassembled WGS sequence"/>
</dbReference>
<evidence type="ECO:0000313" key="17">
    <source>
        <dbReference type="Proteomes" id="UP000663882"/>
    </source>
</evidence>
<dbReference type="Proteomes" id="UP000663882">
    <property type="component" value="Unassembled WGS sequence"/>
</dbReference>
<evidence type="ECO:0000256" key="8">
    <source>
        <dbReference type="SAM" id="Phobius"/>
    </source>
</evidence>
<evidence type="ECO:0000256" key="5">
    <source>
        <dbReference type="ARBA" id="ARBA00023136"/>
    </source>
</evidence>
<dbReference type="Gene3D" id="1.20.1070.10">
    <property type="entry name" value="Rhodopsin 7-helix transmembrane proteins"/>
    <property type="match status" value="1"/>
</dbReference>
<dbReference type="EMBL" id="CAJNOH010000628">
    <property type="protein sequence ID" value="CAF1091726.1"/>
    <property type="molecule type" value="Genomic_DNA"/>
</dbReference>
<dbReference type="EMBL" id="CAJNOO010000835">
    <property type="protein sequence ID" value="CAF1043912.1"/>
    <property type="molecule type" value="Genomic_DNA"/>
</dbReference>
<evidence type="ECO:0000256" key="2">
    <source>
        <dbReference type="ARBA" id="ARBA00022692"/>
    </source>
</evidence>
<dbReference type="EMBL" id="CAJNOT010001685">
    <property type="protein sequence ID" value="CAF1235602.1"/>
    <property type="molecule type" value="Genomic_DNA"/>
</dbReference>
<evidence type="ECO:0000313" key="14">
    <source>
        <dbReference type="EMBL" id="CAF3511218.1"/>
    </source>
</evidence>
<dbReference type="OrthoDB" id="10018446at2759"/>
<dbReference type="Proteomes" id="UP000663854">
    <property type="component" value="Unassembled WGS sequence"/>
</dbReference>
<dbReference type="SUPFAM" id="SSF81321">
    <property type="entry name" value="Family A G protein-coupled receptor-like"/>
    <property type="match status" value="1"/>
</dbReference>
<dbReference type="GO" id="GO:0005886">
    <property type="term" value="C:plasma membrane"/>
    <property type="evidence" value="ECO:0007669"/>
    <property type="project" value="TreeGrafter"/>
</dbReference>
<feature type="transmembrane region" description="Helical" evidence="8">
    <location>
        <begin position="91"/>
        <end position="118"/>
    </location>
</feature>
<evidence type="ECO:0000313" key="15">
    <source>
        <dbReference type="EMBL" id="CAF3649029.1"/>
    </source>
</evidence>